<dbReference type="Proteomes" id="UP001595075">
    <property type="component" value="Unassembled WGS sequence"/>
</dbReference>
<keyword evidence="3" id="KW-0472">Membrane</keyword>
<proteinExistence type="predicted"/>
<feature type="region of interest" description="Disordered" evidence="2">
    <location>
        <begin position="148"/>
        <end position="167"/>
    </location>
</feature>
<evidence type="ECO:0000256" key="1">
    <source>
        <dbReference type="ARBA" id="ARBA00022729"/>
    </source>
</evidence>
<dbReference type="EMBL" id="JAZHXI010000005">
    <property type="protein sequence ID" value="KAL2071884.1"/>
    <property type="molecule type" value="Genomic_DNA"/>
</dbReference>
<evidence type="ECO:0000256" key="2">
    <source>
        <dbReference type="SAM" id="MobiDB-lite"/>
    </source>
</evidence>
<feature type="transmembrane region" description="Helical" evidence="3">
    <location>
        <begin position="171"/>
        <end position="199"/>
    </location>
</feature>
<feature type="chain" id="PRO_5046031887" description="Yeast cell wall synthesis Kre9/Knh1-like N-terminal domain-containing protein" evidence="4">
    <location>
        <begin position="21"/>
        <end position="249"/>
    </location>
</feature>
<feature type="compositionally biased region" description="Polar residues" evidence="2">
    <location>
        <begin position="152"/>
        <end position="163"/>
    </location>
</feature>
<evidence type="ECO:0000256" key="4">
    <source>
        <dbReference type="SAM" id="SignalP"/>
    </source>
</evidence>
<gene>
    <name evidence="6" type="ORF">VTL71DRAFT_13119</name>
</gene>
<comment type="caution">
    <text evidence="6">The sequence shown here is derived from an EMBL/GenBank/DDBJ whole genome shotgun (WGS) entry which is preliminary data.</text>
</comment>
<keyword evidence="3" id="KW-1133">Transmembrane helix</keyword>
<keyword evidence="1 4" id="KW-0732">Signal</keyword>
<protein>
    <recommendedName>
        <fullName evidence="5">Yeast cell wall synthesis Kre9/Knh1-like N-terminal domain-containing protein</fullName>
    </recommendedName>
</protein>
<evidence type="ECO:0000313" key="7">
    <source>
        <dbReference type="Proteomes" id="UP001595075"/>
    </source>
</evidence>
<keyword evidence="3" id="KW-0812">Transmembrane</keyword>
<evidence type="ECO:0000259" key="5">
    <source>
        <dbReference type="Pfam" id="PF10342"/>
    </source>
</evidence>
<name>A0ABR4CS29_9HELO</name>
<dbReference type="Pfam" id="PF10342">
    <property type="entry name" value="Kre9_KNH"/>
    <property type="match status" value="1"/>
</dbReference>
<feature type="domain" description="Yeast cell wall synthesis Kre9/Knh1-like N-terminal" evidence="5">
    <location>
        <begin position="36"/>
        <end position="97"/>
    </location>
</feature>
<reference evidence="6 7" key="1">
    <citation type="journal article" date="2024" name="Commun. Biol.">
        <title>Comparative genomic analysis of thermophilic fungi reveals convergent evolutionary adaptations and gene losses.</title>
        <authorList>
            <person name="Steindorff A.S."/>
            <person name="Aguilar-Pontes M.V."/>
            <person name="Robinson A.J."/>
            <person name="Andreopoulos B."/>
            <person name="LaButti K."/>
            <person name="Kuo A."/>
            <person name="Mondo S."/>
            <person name="Riley R."/>
            <person name="Otillar R."/>
            <person name="Haridas S."/>
            <person name="Lipzen A."/>
            <person name="Grimwood J."/>
            <person name="Schmutz J."/>
            <person name="Clum A."/>
            <person name="Reid I.D."/>
            <person name="Moisan M.C."/>
            <person name="Butler G."/>
            <person name="Nguyen T.T.M."/>
            <person name="Dewar K."/>
            <person name="Conant G."/>
            <person name="Drula E."/>
            <person name="Henrissat B."/>
            <person name="Hansel C."/>
            <person name="Singer S."/>
            <person name="Hutchinson M.I."/>
            <person name="de Vries R.P."/>
            <person name="Natvig D.O."/>
            <person name="Powell A.J."/>
            <person name="Tsang A."/>
            <person name="Grigoriev I.V."/>
        </authorList>
    </citation>
    <scope>NUCLEOTIDE SEQUENCE [LARGE SCALE GENOMIC DNA]</scope>
    <source>
        <strain evidence="6 7">CBS 494.80</strain>
    </source>
</reference>
<accession>A0ABR4CS29</accession>
<dbReference type="InterPro" id="IPR018466">
    <property type="entry name" value="Kre9/Knh1-like_N"/>
</dbReference>
<sequence length="249" mass="26887">MHPLNILLLFCAILPRTATASTFSLWRRADAVVPISPKTGDTIVTNTNLDIQWTANGDRNVTISLQQGDAEARKMVHVITAATPNNGSYSWRSREDSYLRGVIRSNAPSSGCNYTMEFRTNGEAFYSDYFAILNEEDGGITPNMTCPAGKPDSTTGTKANTPSGDKGKSGYSVGALIGGIVGAALGMVLLLGLLFWLALKREWIVTGKESRKRVEGRGMAGETGQFLPKQEIHEPSVAQLGGDQVYQMP</sequence>
<organism evidence="6 7">
    <name type="scientific">Oculimacula yallundae</name>
    <dbReference type="NCBI Taxonomy" id="86028"/>
    <lineage>
        <taxon>Eukaryota</taxon>
        <taxon>Fungi</taxon>
        <taxon>Dikarya</taxon>
        <taxon>Ascomycota</taxon>
        <taxon>Pezizomycotina</taxon>
        <taxon>Leotiomycetes</taxon>
        <taxon>Helotiales</taxon>
        <taxon>Ploettnerulaceae</taxon>
        <taxon>Oculimacula</taxon>
    </lineage>
</organism>
<evidence type="ECO:0000256" key="3">
    <source>
        <dbReference type="SAM" id="Phobius"/>
    </source>
</evidence>
<feature type="signal peptide" evidence="4">
    <location>
        <begin position="1"/>
        <end position="20"/>
    </location>
</feature>
<keyword evidence="7" id="KW-1185">Reference proteome</keyword>
<evidence type="ECO:0000313" key="6">
    <source>
        <dbReference type="EMBL" id="KAL2071884.1"/>
    </source>
</evidence>